<protein>
    <submittedName>
        <fullName evidence="1">Uncharacterized protein</fullName>
    </submittedName>
</protein>
<proteinExistence type="predicted"/>
<evidence type="ECO:0000313" key="1">
    <source>
        <dbReference type="EMBL" id="SBW10316.1"/>
    </source>
</evidence>
<dbReference type="RefSeq" id="WP_296952566.1">
    <property type="nucleotide sequence ID" value="NZ_LT599021.1"/>
</dbReference>
<dbReference type="EMBL" id="FLUL01000002">
    <property type="protein sequence ID" value="SBW10316.1"/>
    <property type="molecule type" value="Genomic_DNA"/>
</dbReference>
<dbReference type="AlphaFoldDB" id="A0A212KF23"/>
<sequence>MLKTKYGNFDGNIWEEFSQACLTLKYEKEKYQGLPAWQGDMGIEGYTRTGIVFQCYCPDEEYDPAILYEKQRDKVTTDLKKLKSREKDLKAYLGDIKIEKWCFLTPIIKNKELVKHCKTKAEEYKLENLDILSDNFDVLAYDIDFFLEQIPLLFPNPNSKKLEIQNEEIIEKDDIIEWKDQSINLVEHAIRKHSLRLPEEVKNKDSKVNTLTDNSIKDFLDGDFIIQKWAEMYQSDYEKFQRIIGVFEKEVEEKCMVNTLGNNDLYDNIKSKLRIKLKQNFAYLDDLTIDKLTNRVMADWILRCPIDFE</sequence>
<gene>
    <name evidence="1" type="ORF">KL86DYS2_20036</name>
</gene>
<accession>A0A212KF23</accession>
<organism evidence="1">
    <name type="scientific">uncultured Dysgonomonas sp</name>
    <dbReference type="NCBI Taxonomy" id="206096"/>
    <lineage>
        <taxon>Bacteria</taxon>
        <taxon>Pseudomonadati</taxon>
        <taxon>Bacteroidota</taxon>
        <taxon>Bacteroidia</taxon>
        <taxon>Bacteroidales</taxon>
        <taxon>Dysgonomonadaceae</taxon>
        <taxon>Dysgonomonas</taxon>
        <taxon>environmental samples</taxon>
    </lineage>
</organism>
<reference evidence="1" key="1">
    <citation type="submission" date="2016-04" db="EMBL/GenBank/DDBJ databases">
        <authorList>
            <person name="Evans L.H."/>
            <person name="Alamgir A."/>
            <person name="Owens N."/>
            <person name="Weber N.D."/>
            <person name="Virtaneva K."/>
            <person name="Barbian K."/>
            <person name="Babar A."/>
            <person name="Rosenke K."/>
        </authorList>
    </citation>
    <scope>NUCLEOTIDE SEQUENCE</scope>
    <source>
        <strain evidence="1">86-2</strain>
    </source>
</reference>
<name>A0A212KF23_9BACT</name>